<gene>
    <name evidence="5" type="ordered locus">Plim_0525</name>
</gene>
<evidence type="ECO:0000259" key="4">
    <source>
        <dbReference type="Pfam" id="PF07587"/>
    </source>
</evidence>
<dbReference type="OrthoDB" id="289126at2"/>
<evidence type="ECO:0000256" key="1">
    <source>
        <dbReference type="SAM" id="MobiDB-lite"/>
    </source>
</evidence>
<feature type="region of interest" description="Disordered" evidence="1">
    <location>
        <begin position="247"/>
        <end position="312"/>
    </location>
</feature>
<keyword evidence="2" id="KW-0472">Membrane</keyword>
<dbReference type="EMBL" id="CP001744">
    <property type="protein sequence ID" value="ADG66373.1"/>
    <property type="molecule type" value="Genomic_DNA"/>
</dbReference>
<feature type="transmembrane region" description="Helical" evidence="2">
    <location>
        <begin position="203"/>
        <end position="222"/>
    </location>
</feature>
<dbReference type="STRING" id="521674.Plim_0525"/>
<feature type="compositionally biased region" description="Polar residues" evidence="1">
    <location>
        <begin position="279"/>
        <end position="293"/>
    </location>
</feature>
<evidence type="ECO:0000259" key="3">
    <source>
        <dbReference type="Pfam" id="PF07583"/>
    </source>
</evidence>
<dbReference type="Proteomes" id="UP000002220">
    <property type="component" value="Chromosome"/>
</dbReference>
<dbReference type="InterPro" id="IPR022655">
    <property type="entry name" value="DUF1553"/>
</dbReference>
<sequence>MSTWNDELWQLLEALCEDRIHADELLRLEQIVLSSKEARLFYIRYIDLHGSLYWNAAFGARQDEVSPTADGDSLLAATAEAGSDDTDAEVNRGLQSEESPGELTWEQFSSLMVENISENEPLVSVSTDTEVALPETKDTLGPEGYLWQELPSRLTAVKAVPTASQLSPAGKSTPGSISWLSGMFGNRKSQRSRRLRKWVKSTGSAYAGIAAVLLVCLSVAYWQPISGQSGQFLGSLWKPAAKLDSPLASHSDLSTSDPAGLQTKGDTTAHPAAEINGPLNRSNSEATARTNGRTPVALPLSTLDKPQGVSQANPTEELIAQRAQALKEQQAMAEEAARIKSLSESVSAFVKSPSKPSIAFTYPQGRLSSVQVVSQVNEYLTKTWKEQNLTPAPLASEAVWHRRIYLDLVGHIPTSAETEAYLSDRSPGRRERLVDRLLDDPGFARYLATTWTNLLVGRHELETADRQALHEYLRVSFAGHRPWNRIVEELVSASGRSHENGATNFLLANLNQDALAATTRTSRLFLGQSLDCVQCHQHPFDDARQAKFWELNSFFRQASSRPVLVLDQQTGKRVQVAHELYDLPVAGPVYFETTNQTSVAAFPRWAGQEVDDSATTRRRVELGRILAEDHDHQLARAFVNRLWSQLFGRGFTTPVDDMGVHQPPVHPELLELLTRNFVQENYSIRELVRCMVNSRPYQLASIMELDSAPRPLSNATGSESAVQEESTTFEFMRARPLSPEQIFDSFLIMKSPVPGQQQFWMEAIEKRQEWIAPFIQQLPTEENLETSLYASPLQEVLTLMNGDLTQDLLSATSGTLLAETLKRYTKDVDRANALTMAIVSRKATETEMTILRTALTKIVGKVKNGENAEVLTLDLWRDFAWALLNSSEFRMNH</sequence>
<feature type="domain" description="DUF1553" evidence="4">
    <location>
        <begin position="618"/>
        <end position="750"/>
    </location>
</feature>
<dbReference type="RefSeq" id="WP_013108804.1">
    <property type="nucleotide sequence ID" value="NC_014148.1"/>
</dbReference>
<keyword evidence="6" id="KW-1185">Reference proteome</keyword>
<evidence type="ECO:0008006" key="7">
    <source>
        <dbReference type="Google" id="ProtNLM"/>
    </source>
</evidence>
<feature type="region of interest" description="Disordered" evidence="1">
    <location>
        <begin position="80"/>
        <end position="99"/>
    </location>
</feature>
<dbReference type="InterPro" id="IPR011444">
    <property type="entry name" value="DUF1549"/>
</dbReference>
<reference evidence="5 6" key="1">
    <citation type="journal article" date="2010" name="Stand. Genomic Sci.">
        <title>Complete genome sequence of Planctomyces limnophilus type strain (Mu 290).</title>
        <authorList>
            <person name="Labutti K."/>
            <person name="Sikorski J."/>
            <person name="Schneider S."/>
            <person name="Nolan M."/>
            <person name="Lucas S."/>
            <person name="Glavina Del Rio T."/>
            <person name="Tice H."/>
            <person name="Cheng J.F."/>
            <person name="Goodwin L."/>
            <person name="Pitluck S."/>
            <person name="Liolios K."/>
            <person name="Ivanova N."/>
            <person name="Mavromatis K."/>
            <person name="Mikhailova N."/>
            <person name="Pati A."/>
            <person name="Chen A."/>
            <person name="Palaniappan K."/>
            <person name="Land M."/>
            <person name="Hauser L."/>
            <person name="Chang Y.J."/>
            <person name="Jeffries C.D."/>
            <person name="Tindall B.J."/>
            <person name="Rohde M."/>
            <person name="Goker M."/>
            <person name="Woyke T."/>
            <person name="Bristow J."/>
            <person name="Eisen J.A."/>
            <person name="Markowitz V."/>
            <person name="Hugenholtz P."/>
            <person name="Kyrpides N.C."/>
            <person name="Klenk H.P."/>
            <person name="Lapidus A."/>
        </authorList>
    </citation>
    <scope>NUCLEOTIDE SEQUENCE [LARGE SCALE GENOMIC DNA]</scope>
    <source>
        <strain evidence="6">ATCC 43296 / DSM 3776 / IFAM 1008 / 290</strain>
    </source>
</reference>
<protein>
    <recommendedName>
        <fullName evidence="7">DUF1553 domain-containing protein</fullName>
    </recommendedName>
</protein>
<evidence type="ECO:0000313" key="6">
    <source>
        <dbReference type="Proteomes" id="UP000002220"/>
    </source>
</evidence>
<keyword evidence="2" id="KW-0812">Transmembrane</keyword>
<dbReference type="AlphaFoldDB" id="D5SQC1"/>
<organism evidence="5 6">
    <name type="scientific">Planctopirus limnophila (strain ATCC 43296 / DSM 3776 / IFAM 1008 / Mu 290)</name>
    <name type="common">Planctomyces limnophilus</name>
    <dbReference type="NCBI Taxonomy" id="521674"/>
    <lineage>
        <taxon>Bacteria</taxon>
        <taxon>Pseudomonadati</taxon>
        <taxon>Planctomycetota</taxon>
        <taxon>Planctomycetia</taxon>
        <taxon>Planctomycetales</taxon>
        <taxon>Planctomycetaceae</taxon>
        <taxon>Planctopirus</taxon>
    </lineage>
</organism>
<name>D5SQC1_PLAL2</name>
<keyword evidence="2" id="KW-1133">Transmembrane helix</keyword>
<dbReference type="PANTHER" id="PTHR35889">
    <property type="entry name" value="CYCLOINULO-OLIGOSACCHARIDE FRUCTANOTRANSFERASE-RELATED"/>
    <property type="match status" value="1"/>
</dbReference>
<dbReference type="Pfam" id="PF07587">
    <property type="entry name" value="PSD1"/>
    <property type="match status" value="1"/>
</dbReference>
<evidence type="ECO:0000313" key="5">
    <source>
        <dbReference type="EMBL" id="ADG66373.1"/>
    </source>
</evidence>
<feature type="domain" description="DUF1549" evidence="3">
    <location>
        <begin position="376"/>
        <end position="558"/>
    </location>
</feature>
<dbReference type="KEGG" id="plm:Plim_0525"/>
<accession>D5SQC1</accession>
<dbReference type="Pfam" id="PF07583">
    <property type="entry name" value="PSCyt2"/>
    <property type="match status" value="1"/>
</dbReference>
<evidence type="ECO:0000256" key="2">
    <source>
        <dbReference type="SAM" id="Phobius"/>
    </source>
</evidence>
<dbReference type="HOGENOM" id="CLU_367959_0_0_0"/>
<dbReference type="PANTHER" id="PTHR35889:SF3">
    <property type="entry name" value="F-BOX DOMAIN-CONTAINING PROTEIN"/>
    <property type="match status" value="1"/>
</dbReference>
<proteinExistence type="predicted"/>
<dbReference type="eggNOG" id="COG5492">
    <property type="taxonomic scope" value="Bacteria"/>
</dbReference>